<feature type="region of interest" description="Disordered" evidence="1">
    <location>
        <begin position="361"/>
        <end position="427"/>
    </location>
</feature>
<dbReference type="Pfam" id="PF01852">
    <property type="entry name" value="START"/>
    <property type="match status" value="1"/>
</dbReference>
<dbReference type="AlphaFoldDB" id="A0AAV1HYP7"/>
<dbReference type="InterPro" id="IPR051213">
    <property type="entry name" value="START_lipid_transfer"/>
</dbReference>
<dbReference type="InterPro" id="IPR023393">
    <property type="entry name" value="START-like_dom_sf"/>
</dbReference>
<protein>
    <recommendedName>
        <fullName evidence="3">START domain-containing protein</fullName>
    </recommendedName>
</protein>
<sequence length="454" mass="50958">MGLQALEGSWLEGQDALLSTAVGALTFWLLGAIVGLLLPRPKWLATNSFLSTSAFYSPAGVLVRRLSLLFQGLYILREVWFHFTLPGTFSAIILAIMGLCTGQGWKFVRPQTEGGLRRLRSRKLKPEKDDDGSSWYIQDKDLEFFKERVEQPGDLKGAGLWEHMVYKDFGSFTYEAWRRSLANGKTEYKSVTVAEDSTAEEFMDFYLDDDCRTTWDTMISEHEILENGDKQRRCQVVRWVRTFPFSFLSKREYIIGRRMWRSPDGCLYGITKSIDHPRAPAARGIVRMDVFWSMWRSRTIPCPHGSGRPACETVLLHHEQFKIPENLARFAVRAGMTGFVKKLGPAIKLFVDERRQRVSPFADDSQGYGMSHPVNPPPPSVASTASLSDTASEASSTDGDSLPDSPSAMQGGLQRRHSRRQRPVGPIRRLQQINAAVVAAGVAFALGRATNGRS</sequence>
<comment type="caution">
    <text evidence="4">The sequence shown here is derived from an EMBL/GenBank/DDBJ whole genome shotgun (WGS) entry which is preliminary data.</text>
</comment>
<dbReference type="EMBL" id="CAUYUE010000004">
    <property type="protein sequence ID" value="CAK0763952.1"/>
    <property type="molecule type" value="Genomic_DNA"/>
</dbReference>
<dbReference type="GO" id="GO:0008289">
    <property type="term" value="F:lipid binding"/>
    <property type="evidence" value="ECO:0007669"/>
    <property type="project" value="InterPro"/>
</dbReference>
<feature type="compositionally biased region" description="Polar residues" evidence="1">
    <location>
        <begin position="381"/>
        <end position="399"/>
    </location>
</feature>
<dbReference type="GO" id="GO:0005737">
    <property type="term" value="C:cytoplasm"/>
    <property type="evidence" value="ECO:0007669"/>
    <property type="project" value="UniProtKB-ARBA"/>
</dbReference>
<evidence type="ECO:0000256" key="2">
    <source>
        <dbReference type="SAM" id="Phobius"/>
    </source>
</evidence>
<accession>A0AAV1HYP7</accession>
<evidence type="ECO:0000313" key="5">
    <source>
        <dbReference type="Proteomes" id="UP001314263"/>
    </source>
</evidence>
<evidence type="ECO:0000313" key="4">
    <source>
        <dbReference type="EMBL" id="CAK0763952.1"/>
    </source>
</evidence>
<dbReference type="Proteomes" id="UP001314263">
    <property type="component" value="Unassembled WGS sequence"/>
</dbReference>
<dbReference type="PANTHER" id="PTHR19308:SF39">
    <property type="entry name" value="PHOSPHATIDYLCHOLINE TRANSFER PROTEIN"/>
    <property type="match status" value="1"/>
</dbReference>
<dbReference type="PANTHER" id="PTHR19308">
    <property type="entry name" value="PHOSPHATIDYLCHOLINE TRANSFER PROTEIN"/>
    <property type="match status" value="1"/>
</dbReference>
<keyword evidence="2" id="KW-0472">Membrane</keyword>
<feature type="transmembrane region" description="Helical" evidence="2">
    <location>
        <begin position="16"/>
        <end position="37"/>
    </location>
</feature>
<reference evidence="4 5" key="1">
    <citation type="submission" date="2023-10" db="EMBL/GenBank/DDBJ databases">
        <authorList>
            <person name="Maclean D."/>
            <person name="Macfadyen A."/>
        </authorList>
    </citation>
    <scope>NUCLEOTIDE SEQUENCE [LARGE SCALE GENOMIC DNA]</scope>
</reference>
<dbReference type="PROSITE" id="PS50848">
    <property type="entry name" value="START"/>
    <property type="match status" value="1"/>
</dbReference>
<keyword evidence="5" id="KW-1185">Reference proteome</keyword>
<name>A0AAV1HYP7_9CHLO</name>
<keyword evidence="2" id="KW-1133">Transmembrane helix</keyword>
<keyword evidence="2" id="KW-0812">Transmembrane</keyword>
<organism evidence="4 5">
    <name type="scientific">Coccomyxa viridis</name>
    <dbReference type="NCBI Taxonomy" id="1274662"/>
    <lineage>
        <taxon>Eukaryota</taxon>
        <taxon>Viridiplantae</taxon>
        <taxon>Chlorophyta</taxon>
        <taxon>core chlorophytes</taxon>
        <taxon>Trebouxiophyceae</taxon>
        <taxon>Trebouxiophyceae incertae sedis</taxon>
        <taxon>Coccomyxaceae</taxon>
        <taxon>Coccomyxa</taxon>
    </lineage>
</organism>
<evidence type="ECO:0000259" key="3">
    <source>
        <dbReference type="PROSITE" id="PS50848"/>
    </source>
</evidence>
<dbReference type="Gene3D" id="3.30.530.20">
    <property type="match status" value="1"/>
</dbReference>
<proteinExistence type="predicted"/>
<feature type="transmembrane region" description="Helical" evidence="2">
    <location>
        <begin position="79"/>
        <end position="100"/>
    </location>
</feature>
<evidence type="ECO:0000256" key="1">
    <source>
        <dbReference type="SAM" id="MobiDB-lite"/>
    </source>
</evidence>
<dbReference type="InterPro" id="IPR002913">
    <property type="entry name" value="START_lipid-bd_dom"/>
</dbReference>
<feature type="domain" description="START" evidence="3">
    <location>
        <begin position="161"/>
        <end position="352"/>
    </location>
</feature>
<dbReference type="SUPFAM" id="SSF55961">
    <property type="entry name" value="Bet v1-like"/>
    <property type="match status" value="1"/>
</dbReference>
<gene>
    <name evidence="4" type="ORF">CVIRNUC_003109</name>
</gene>